<feature type="domain" description="CusB-like beta-barrel" evidence="6">
    <location>
        <begin position="222"/>
        <end position="291"/>
    </location>
</feature>
<dbReference type="Gene3D" id="2.40.30.170">
    <property type="match status" value="1"/>
</dbReference>
<dbReference type="PROSITE" id="PS51257">
    <property type="entry name" value="PROKAR_LIPOPROTEIN"/>
    <property type="match status" value="1"/>
</dbReference>
<evidence type="ECO:0000313" key="8">
    <source>
        <dbReference type="EMBL" id="MEX3189697.1"/>
    </source>
</evidence>
<dbReference type="InterPro" id="IPR058792">
    <property type="entry name" value="Beta-barrel_RND_2"/>
</dbReference>
<sequence>MSVGLFRLISTVKSVFLFQYWKLFIIPLFVFLAGCDDKAKTQEVPTRSVRTLVVDNPVGGVLIKHTGEIRPHEESQLSFRIDGRILSRPVDVGDKLKAGQTIATLEPRNNENQVRSAQAELAGAVSSERLAALNFRRLQSLIKTGAIAQAQVDEARVNLEVAAAKRVSAQSNLKIAQEQLGYTRLVAPADGVVTSVKLNPGQTVSAGQGVVTLSLNQGVDAVFDVPEAILYSNLSDNKVKIALLSDPSVVTEGVIRDVNPQADKQTRTWRVRVSLPNPPEKMALGATVQGSIVIPGQAAFVLPASAMTRDGADPAVLIVQPDTLTLALRKVNVIRYSSEDVFIADGLKLGDKVVIAGVSKLRPGEKVSLEDKF</sequence>
<reference evidence="8 10" key="2">
    <citation type="submission" date="2024-07" db="EMBL/GenBank/DDBJ databases">
        <title>Making a pathogen? Evaluating the impact of protist predation on the evolution of virulence in Serratia marcescens.</title>
        <authorList>
            <person name="Hopkins H."/>
            <person name="Lopezguerra C."/>
            <person name="Lau M.-J."/>
        </authorList>
    </citation>
    <scope>NUCLEOTIDE SEQUENCE [LARGE SCALE GENOMIC DNA]</scope>
    <source>
        <strain evidence="8 10">KZ19</strain>
    </source>
</reference>
<evidence type="ECO:0000313" key="9">
    <source>
        <dbReference type="EMBL" id="POP16140.1"/>
    </source>
</evidence>
<dbReference type="EMBL" id="PQGI02000005">
    <property type="protein sequence ID" value="MEX3189697.1"/>
    <property type="molecule type" value="Genomic_DNA"/>
</dbReference>
<evidence type="ECO:0000259" key="7">
    <source>
        <dbReference type="Pfam" id="PF25967"/>
    </source>
</evidence>
<protein>
    <submittedName>
        <fullName evidence="9">Efflux RND transporter periplasmic adaptor subunit</fullName>
    </submittedName>
</protein>
<dbReference type="EMBL" id="PQGI01000011">
    <property type="protein sequence ID" value="POP16140.1"/>
    <property type="molecule type" value="Genomic_DNA"/>
</dbReference>
<evidence type="ECO:0000259" key="5">
    <source>
        <dbReference type="Pfam" id="PF25917"/>
    </source>
</evidence>
<feature type="domain" description="Multidrug resistance protein MdtA-like alpha-helical hairpin" evidence="4">
    <location>
        <begin position="114"/>
        <end position="183"/>
    </location>
</feature>
<dbReference type="PANTHER" id="PTHR30469">
    <property type="entry name" value="MULTIDRUG RESISTANCE PROTEIN MDTA"/>
    <property type="match status" value="1"/>
</dbReference>
<evidence type="ECO:0000313" key="10">
    <source>
        <dbReference type="Proteomes" id="UP000237365"/>
    </source>
</evidence>
<comment type="similarity">
    <text evidence="2">Belongs to the membrane fusion protein (MFP) (TC 8.A.1) family.</text>
</comment>
<dbReference type="PANTHER" id="PTHR30469:SF38">
    <property type="entry name" value="HLYD FAMILY SECRETION PROTEIN"/>
    <property type="match status" value="1"/>
</dbReference>
<dbReference type="GO" id="GO:1990281">
    <property type="term" value="C:efflux pump complex"/>
    <property type="evidence" value="ECO:0007669"/>
    <property type="project" value="TreeGrafter"/>
</dbReference>
<comment type="subcellular location">
    <subcellularLocation>
        <location evidence="1">Cell envelope</location>
    </subcellularLocation>
</comment>
<evidence type="ECO:0000259" key="6">
    <source>
        <dbReference type="Pfam" id="PF25954"/>
    </source>
</evidence>
<dbReference type="Pfam" id="PF25917">
    <property type="entry name" value="BSH_RND"/>
    <property type="match status" value="1"/>
</dbReference>
<dbReference type="Pfam" id="PF25876">
    <property type="entry name" value="HH_MFP_RND"/>
    <property type="match status" value="1"/>
</dbReference>
<name>A0AAP8PV64_SERMA</name>
<dbReference type="Gene3D" id="2.40.420.20">
    <property type="match status" value="1"/>
</dbReference>
<dbReference type="GO" id="GO:0015562">
    <property type="term" value="F:efflux transmembrane transporter activity"/>
    <property type="evidence" value="ECO:0007669"/>
    <property type="project" value="TreeGrafter"/>
</dbReference>
<dbReference type="Pfam" id="PF25954">
    <property type="entry name" value="Beta-barrel_RND_2"/>
    <property type="match status" value="1"/>
</dbReference>
<feature type="domain" description="Multidrug resistance protein MdtA-like C-terminal permuted SH3" evidence="7">
    <location>
        <begin position="299"/>
        <end position="359"/>
    </location>
</feature>
<dbReference type="AlphaFoldDB" id="A0AAP8PV64"/>
<dbReference type="Gene3D" id="2.40.50.100">
    <property type="match status" value="1"/>
</dbReference>
<comment type="caution">
    <text evidence="9">The sequence shown here is derived from an EMBL/GenBank/DDBJ whole genome shotgun (WGS) entry which is preliminary data.</text>
</comment>
<evidence type="ECO:0000256" key="3">
    <source>
        <dbReference type="ARBA" id="ARBA00022448"/>
    </source>
</evidence>
<dbReference type="Proteomes" id="UP000237365">
    <property type="component" value="Unassembled WGS sequence"/>
</dbReference>
<dbReference type="SUPFAM" id="SSF111369">
    <property type="entry name" value="HlyD-like secretion proteins"/>
    <property type="match status" value="1"/>
</dbReference>
<dbReference type="InterPro" id="IPR006143">
    <property type="entry name" value="RND_pump_MFP"/>
</dbReference>
<reference evidence="9" key="1">
    <citation type="submission" date="2018-01" db="EMBL/GenBank/DDBJ databases">
        <title>The opportunistic pathogen Serratia marcescens is an overlooked threat to honeybees.</title>
        <authorList>
            <person name="Raymann K."/>
            <person name="Shaffer Z."/>
            <person name="Coon K."/>
            <person name="Salisbury S."/>
            <person name="Moran N.A."/>
        </authorList>
    </citation>
    <scope>NUCLEOTIDE SEQUENCE [LARGE SCALE GENOMIC DNA]</scope>
    <source>
        <strain evidence="9">KZ19</strain>
    </source>
</reference>
<evidence type="ECO:0000259" key="4">
    <source>
        <dbReference type="Pfam" id="PF25876"/>
    </source>
</evidence>
<proteinExistence type="inferred from homology"/>
<evidence type="ECO:0000256" key="2">
    <source>
        <dbReference type="ARBA" id="ARBA00009477"/>
    </source>
</evidence>
<feature type="domain" description="Multidrug resistance protein MdtA-like barrel-sandwich hybrid" evidence="5">
    <location>
        <begin position="79"/>
        <end position="209"/>
    </location>
</feature>
<dbReference type="InterPro" id="IPR058625">
    <property type="entry name" value="MdtA-like_BSH"/>
</dbReference>
<gene>
    <name evidence="8" type="ORF">C3R40_024090</name>
    <name evidence="9" type="ORF">C3R40_15745</name>
</gene>
<dbReference type="InterPro" id="IPR058627">
    <property type="entry name" value="MdtA-like_C"/>
</dbReference>
<reference evidence="8 10" key="3">
    <citation type="submission" date="2024-07" db="EMBL/GenBank/DDBJ databases">
        <authorList>
            <person name="Raymann K."/>
        </authorList>
    </citation>
    <scope>NUCLEOTIDE SEQUENCE [LARGE SCALE GENOMIC DNA]</scope>
    <source>
        <strain evidence="8 10">KZ19</strain>
    </source>
</reference>
<dbReference type="NCBIfam" id="TIGR01730">
    <property type="entry name" value="RND_mfp"/>
    <property type="match status" value="1"/>
</dbReference>
<dbReference type="Gene3D" id="1.10.287.470">
    <property type="entry name" value="Helix hairpin bin"/>
    <property type="match status" value="1"/>
</dbReference>
<dbReference type="Pfam" id="PF25967">
    <property type="entry name" value="RND-MFP_C"/>
    <property type="match status" value="1"/>
</dbReference>
<organism evidence="9">
    <name type="scientific">Serratia marcescens</name>
    <dbReference type="NCBI Taxonomy" id="615"/>
    <lineage>
        <taxon>Bacteria</taxon>
        <taxon>Pseudomonadati</taxon>
        <taxon>Pseudomonadota</taxon>
        <taxon>Gammaproteobacteria</taxon>
        <taxon>Enterobacterales</taxon>
        <taxon>Yersiniaceae</taxon>
        <taxon>Serratia</taxon>
    </lineage>
</organism>
<dbReference type="InterPro" id="IPR058624">
    <property type="entry name" value="MdtA-like_HH"/>
</dbReference>
<evidence type="ECO:0000256" key="1">
    <source>
        <dbReference type="ARBA" id="ARBA00004196"/>
    </source>
</evidence>
<dbReference type="RefSeq" id="WP_103682025.1">
    <property type="nucleotide sequence ID" value="NZ_PQGI02000005.1"/>
</dbReference>
<accession>A0AAP8PV64</accession>
<keyword evidence="3" id="KW-0813">Transport</keyword>